<dbReference type="AlphaFoldDB" id="A0AAW0EV48"/>
<evidence type="ECO:0000313" key="3">
    <source>
        <dbReference type="Proteomes" id="UP001430356"/>
    </source>
</evidence>
<dbReference type="EMBL" id="JAECZO010000081">
    <property type="protein sequence ID" value="KAK7196653.1"/>
    <property type="molecule type" value="Genomic_DNA"/>
</dbReference>
<evidence type="ECO:0000256" key="1">
    <source>
        <dbReference type="SAM" id="MobiDB-lite"/>
    </source>
</evidence>
<evidence type="ECO:0000313" key="2">
    <source>
        <dbReference type="EMBL" id="KAK7196653.1"/>
    </source>
</evidence>
<accession>A0AAW0EV48</accession>
<reference evidence="2 3" key="1">
    <citation type="journal article" date="2021" name="MBio">
        <title>A New Model Trypanosomatid, Novymonas esmeraldas: Genomic Perception of Its 'Candidatus Pandoraea novymonadis' Endosymbiont.</title>
        <authorList>
            <person name="Zakharova A."/>
            <person name="Saura A."/>
            <person name="Butenko A."/>
            <person name="Podesvova L."/>
            <person name="Warmusova S."/>
            <person name="Kostygov A.Y."/>
            <person name="Nenarokova A."/>
            <person name="Lukes J."/>
            <person name="Opperdoes F.R."/>
            <person name="Yurchenko V."/>
        </authorList>
    </citation>
    <scope>NUCLEOTIDE SEQUENCE [LARGE SCALE GENOMIC DNA]</scope>
    <source>
        <strain evidence="2 3">E262AT.01</strain>
    </source>
</reference>
<dbReference type="Gene3D" id="3.30.530.20">
    <property type="match status" value="1"/>
</dbReference>
<name>A0AAW0EV48_9TRYP</name>
<feature type="compositionally biased region" description="Polar residues" evidence="1">
    <location>
        <begin position="315"/>
        <end position="338"/>
    </location>
</feature>
<dbReference type="PANTHER" id="PTHR19308">
    <property type="entry name" value="PHOSPHATIDYLCHOLINE TRANSFER PROTEIN"/>
    <property type="match status" value="1"/>
</dbReference>
<protein>
    <recommendedName>
        <fullName evidence="4">START domain-containing protein</fullName>
    </recommendedName>
</protein>
<dbReference type="CDD" id="cd00177">
    <property type="entry name" value="START"/>
    <property type="match status" value="1"/>
</dbReference>
<dbReference type="PANTHER" id="PTHR19308:SF55">
    <property type="entry name" value="START DOMAIN-CONTAINING PROTEIN"/>
    <property type="match status" value="1"/>
</dbReference>
<gene>
    <name evidence="2" type="ORF">NESM_000604300</name>
</gene>
<comment type="caution">
    <text evidence="2">The sequence shown here is derived from an EMBL/GenBank/DDBJ whole genome shotgun (WGS) entry which is preliminary data.</text>
</comment>
<sequence>MFKFVSSIGDAAYKAAAKTGLAAGSEQPPYPCALPLQVIEDSDDTDATERVLNETYASIQDLLSDDLPLLHSTIPDVKAHKSFKAVDFTDRGGDIRLFTRPHVGSYNFARATLTLEDVSPAQVLTHMHAQNLKERNRYSNNLYQYDIIARNPEMPLHLIGKDNDHLEELCARGIRDWHVEYNRYSAPPPVAARDFIYLVEKRYVPEHKAYYVYGTSVDYRDTAGVNIEQDKCVRGAVMFGWRFQVIGHTTHCTYVSCMSPNGWAPTFIVGWMKTEIAKEFQNARQLLYKDVPRTRAADGTTSDALCRTTDDDTPFASTNSRGRNGLTSDECSSKSSVTPLGGPMEREERRLLEEEEPIVFE</sequence>
<organism evidence="2 3">
    <name type="scientific">Novymonas esmeraldas</name>
    <dbReference type="NCBI Taxonomy" id="1808958"/>
    <lineage>
        <taxon>Eukaryota</taxon>
        <taxon>Discoba</taxon>
        <taxon>Euglenozoa</taxon>
        <taxon>Kinetoplastea</taxon>
        <taxon>Metakinetoplastina</taxon>
        <taxon>Trypanosomatida</taxon>
        <taxon>Trypanosomatidae</taxon>
        <taxon>Novymonas</taxon>
    </lineage>
</organism>
<dbReference type="SUPFAM" id="SSF55961">
    <property type="entry name" value="Bet v1-like"/>
    <property type="match status" value="1"/>
</dbReference>
<keyword evidence="3" id="KW-1185">Reference proteome</keyword>
<proteinExistence type="predicted"/>
<dbReference type="InterPro" id="IPR023393">
    <property type="entry name" value="START-like_dom_sf"/>
</dbReference>
<evidence type="ECO:0008006" key="4">
    <source>
        <dbReference type="Google" id="ProtNLM"/>
    </source>
</evidence>
<dbReference type="Proteomes" id="UP001430356">
    <property type="component" value="Unassembled WGS sequence"/>
</dbReference>
<feature type="region of interest" description="Disordered" evidence="1">
    <location>
        <begin position="299"/>
        <end position="361"/>
    </location>
</feature>
<dbReference type="InterPro" id="IPR051213">
    <property type="entry name" value="START_lipid_transfer"/>
</dbReference>